<dbReference type="Proteomes" id="UP000462501">
    <property type="component" value="Unassembled WGS sequence"/>
</dbReference>
<proteinExistence type="predicted"/>
<gene>
    <name evidence="1" type="ORF">FMM72_16180</name>
</gene>
<protein>
    <submittedName>
        <fullName evidence="1">Uncharacterized protein</fullName>
    </submittedName>
</protein>
<dbReference type="EMBL" id="VIQT01000024">
    <property type="protein sequence ID" value="NDO40728.1"/>
    <property type="molecule type" value="Genomic_DNA"/>
</dbReference>
<evidence type="ECO:0000313" key="1">
    <source>
        <dbReference type="EMBL" id="NDO40728.1"/>
    </source>
</evidence>
<dbReference type="AlphaFoldDB" id="A0A845T0M7"/>
<comment type="caution">
    <text evidence="1">The sequence shown here is derived from an EMBL/GenBank/DDBJ whole genome shotgun (WGS) entry which is preliminary data.</text>
</comment>
<dbReference type="RefSeq" id="WP_162221995.1">
    <property type="nucleotide sequence ID" value="NZ_JANJZM010000020.1"/>
</dbReference>
<sequence length="196" mass="22455">MSDKKRMIENFEVIHSLQIGAREVVVGVSPEQEFMCCFCTQDGMSEYYTEAMASDDYLEIMELYTDRLKGQVAALQAQRNTLHIPLNLLNSEQCFPLNDNDDITGKVVAVKPSSLRYEYRRADCQLILVTNGSGARGYSRGTSVYGINVFTGRRDGRWERMDVLGEVRPECMPQWAKDRLQVIQRERALQKGRDSR</sequence>
<name>A0A845T0M7_9FIRM</name>
<evidence type="ECO:0000313" key="2">
    <source>
        <dbReference type="Proteomes" id="UP000462501"/>
    </source>
</evidence>
<organism evidence="1 2">
    <name type="scientific">Anaerotruncus colihominis</name>
    <dbReference type="NCBI Taxonomy" id="169435"/>
    <lineage>
        <taxon>Bacteria</taxon>
        <taxon>Bacillati</taxon>
        <taxon>Bacillota</taxon>
        <taxon>Clostridia</taxon>
        <taxon>Eubacteriales</taxon>
        <taxon>Oscillospiraceae</taxon>
        <taxon>Anaerotruncus</taxon>
    </lineage>
</organism>
<reference evidence="1 2" key="1">
    <citation type="submission" date="2019-06" db="EMBL/GenBank/DDBJ databases">
        <title>Draft genome sequences of 15 bacterial species constituting the stable defined intestinal microbiota of the GM15 gnotobiotic mouse model.</title>
        <authorList>
            <person name="Elie C."/>
            <person name="Mathieu A."/>
            <person name="Saliou A."/>
            <person name="Darnaud M."/>
            <person name="Leulier F."/>
            <person name="Tamellini A."/>
        </authorList>
    </citation>
    <scope>NUCLEOTIDE SEQUENCE [LARGE SCALE GENOMIC DNA]</scope>
    <source>
        <strain evidence="1 2">JM4-15</strain>
    </source>
</reference>
<accession>A0A845T0M7</accession>